<feature type="domain" description="PAC" evidence="17">
    <location>
        <begin position="475"/>
        <end position="528"/>
    </location>
</feature>
<dbReference type="InterPro" id="IPR011102">
    <property type="entry name" value="Sig_transdc_His_kinase_HWE"/>
</dbReference>
<evidence type="ECO:0000256" key="9">
    <source>
        <dbReference type="ARBA" id="ARBA00022679"/>
    </source>
</evidence>
<dbReference type="Pfam" id="PF08447">
    <property type="entry name" value="PAS_3"/>
    <property type="match status" value="1"/>
</dbReference>
<evidence type="ECO:0000256" key="7">
    <source>
        <dbReference type="ARBA" id="ARBA00022630"/>
    </source>
</evidence>
<sequence length="717" mass="80180">MAARIRDFAWERTPLGPSARWPERLKVMVEQVLASPLVASLVCGPERLLIYNDAAARLYGARHPEGLGRPLARTFPEGWGTVAAFYARAFAGEAVQVAGQPLDTRGAGAAEDVFDALLVPVRDADGQVMAVHMTGFEIGERLRTEAKLRMSEARYRHLFDAIDEGFCTIEVLVDAAGQAVDYRFLSVNAAFEQQTGLSDAVGRTVRALAPDLERHWFETYGRIVRTGKAERFEDRADALGRWYEVYAFPIGAPERRQVGVLFKDILQRKRAEDRLRASEERFRALVTASSDVIYRMSPDWSELRVLEGRGFLVDTVTPNDDWLSAYIDPADQPRLREAIQRAIRSKTMFELEHPVRQADGSLGWALSRAVPLLDDDGEIREWFGAASDVTARKRAEDDLRASEERFRGLVEGFGQFSWEASAEGLIEADSPGWRAFTGQRLDEWLGRGWVHAIHADDRALTEAKWRQAVATRTAVDHEYRLWHAPSASWRWSNVRAVPITNPDGSIRKWSGVNIDVTDHHRLLARQEVLINELQHRTRNLLGVVSAVAGRTLREGSPVEAFEARLQALSRAQGLLSQYGSDTVEVGALVRAELAAYVDGAAGRMTVAGPEVHLSARQVQNFALAVHELTTNAVKHGALKTGIGHLSVTWEIVRDRRERRRLALSWIETGLPEQRARVTRRGYGTELIQEALAYALGAKVDYALDRDGVRCRIEMPVS</sequence>
<evidence type="ECO:0000256" key="3">
    <source>
        <dbReference type="ARBA" id="ARBA00021740"/>
    </source>
</evidence>
<dbReference type="AlphaFoldDB" id="B1M8A8"/>
<dbReference type="eggNOG" id="COG3920">
    <property type="taxonomic scope" value="Bacteria"/>
</dbReference>
<dbReference type="eggNOG" id="COG4566">
    <property type="taxonomic scope" value="Bacteria"/>
</dbReference>
<evidence type="ECO:0000313" key="19">
    <source>
        <dbReference type="Proteomes" id="UP000006589"/>
    </source>
</evidence>
<evidence type="ECO:0000256" key="14">
    <source>
        <dbReference type="ARBA" id="ARBA00022991"/>
    </source>
</evidence>
<dbReference type="PROSITE" id="PS50113">
    <property type="entry name" value="PAC"/>
    <property type="match status" value="2"/>
</dbReference>
<dbReference type="SMART" id="SM00091">
    <property type="entry name" value="PAS"/>
    <property type="match status" value="4"/>
</dbReference>
<evidence type="ECO:0000256" key="16">
    <source>
        <dbReference type="ARBA" id="ARBA00023170"/>
    </source>
</evidence>
<evidence type="ECO:0000259" key="17">
    <source>
        <dbReference type="PROSITE" id="PS50113"/>
    </source>
</evidence>
<dbReference type="EC" id="2.7.13.3" evidence="2"/>
<keyword evidence="10" id="KW-0677">Repeat</keyword>
<evidence type="ECO:0000256" key="12">
    <source>
        <dbReference type="ARBA" id="ARBA00022777"/>
    </source>
</evidence>
<keyword evidence="9" id="KW-0808">Transferase</keyword>
<evidence type="ECO:0000256" key="10">
    <source>
        <dbReference type="ARBA" id="ARBA00022737"/>
    </source>
</evidence>
<keyword evidence="7" id="KW-0285">Flavoprotein</keyword>
<feature type="domain" description="PAC" evidence="17">
    <location>
        <begin position="349"/>
        <end position="401"/>
    </location>
</feature>
<dbReference type="Proteomes" id="UP000006589">
    <property type="component" value="Plasmid pMRAD01"/>
</dbReference>
<organism evidence="18 19">
    <name type="scientific">Methylobacterium radiotolerans (strain ATCC 27329 / DSM 1819 / JCM 2831 / NBRC 15690 / NCIMB 10815 / 0-1)</name>
    <dbReference type="NCBI Taxonomy" id="426355"/>
    <lineage>
        <taxon>Bacteria</taxon>
        <taxon>Pseudomonadati</taxon>
        <taxon>Pseudomonadota</taxon>
        <taxon>Alphaproteobacteria</taxon>
        <taxon>Hyphomicrobiales</taxon>
        <taxon>Methylobacteriaceae</taxon>
        <taxon>Methylobacterium</taxon>
    </lineage>
</organism>
<evidence type="ECO:0000256" key="13">
    <source>
        <dbReference type="ARBA" id="ARBA00022840"/>
    </source>
</evidence>
<dbReference type="GO" id="GO:0005524">
    <property type="term" value="F:ATP binding"/>
    <property type="evidence" value="ECO:0007669"/>
    <property type="project" value="UniProtKB-KW"/>
</dbReference>
<dbReference type="PANTHER" id="PTHR41523">
    <property type="entry name" value="TWO-COMPONENT SYSTEM SENSOR PROTEIN"/>
    <property type="match status" value="1"/>
</dbReference>
<dbReference type="InterPro" id="IPR013656">
    <property type="entry name" value="PAS_4"/>
</dbReference>
<dbReference type="GO" id="GO:0009881">
    <property type="term" value="F:photoreceptor activity"/>
    <property type="evidence" value="ECO:0007669"/>
    <property type="project" value="UniProtKB-KW"/>
</dbReference>
<keyword evidence="15" id="KW-0843">Virulence</keyword>
<dbReference type="SUPFAM" id="SSF55785">
    <property type="entry name" value="PYP-like sensor domain (PAS domain)"/>
    <property type="match status" value="4"/>
</dbReference>
<dbReference type="SMART" id="SM00911">
    <property type="entry name" value="HWE_HK"/>
    <property type="match status" value="1"/>
</dbReference>
<dbReference type="InterPro" id="IPR000700">
    <property type="entry name" value="PAS-assoc_C"/>
</dbReference>
<dbReference type="CDD" id="cd00130">
    <property type="entry name" value="PAS"/>
    <property type="match status" value="2"/>
</dbReference>
<dbReference type="RefSeq" id="WP_012329530.1">
    <property type="nucleotide sequence ID" value="NC_010510.1"/>
</dbReference>
<dbReference type="InterPro" id="IPR013655">
    <property type="entry name" value="PAS_fold_3"/>
</dbReference>
<dbReference type="InterPro" id="IPR001610">
    <property type="entry name" value="PAC"/>
</dbReference>
<dbReference type="Pfam" id="PF08448">
    <property type="entry name" value="PAS_4"/>
    <property type="match status" value="2"/>
</dbReference>
<keyword evidence="16" id="KW-0675">Receptor</keyword>
<geneLocation type="plasmid" evidence="18 19">
    <name>pMRAD01</name>
</geneLocation>
<keyword evidence="13" id="KW-0067">ATP-binding</keyword>
<evidence type="ECO:0000256" key="15">
    <source>
        <dbReference type="ARBA" id="ARBA00023026"/>
    </source>
</evidence>
<evidence type="ECO:0000256" key="6">
    <source>
        <dbReference type="ARBA" id="ARBA00022606"/>
    </source>
</evidence>
<dbReference type="HOGENOM" id="CLU_000445_114_44_5"/>
<gene>
    <name evidence="18" type="ordered locus">Mrad2831_5794</name>
</gene>
<dbReference type="Gene3D" id="3.30.450.20">
    <property type="entry name" value="PAS domain"/>
    <property type="match status" value="4"/>
</dbReference>
<keyword evidence="18" id="KW-0614">Plasmid</keyword>
<evidence type="ECO:0000313" key="18">
    <source>
        <dbReference type="EMBL" id="ACB27733.1"/>
    </source>
</evidence>
<dbReference type="PANTHER" id="PTHR41523:SF7">
    <property type="entry name" value="HISTIDINE KINASE"/>
    <property type="match status" value="1"/>
</dbReference>
<keyword evidence="5" id="KW-0597">Phosphoprotein</keyword>
<keyword evidence="6" id="KW-0716">Sensory transduction</keyword>
<comment type="catalytic activity">
    <reaction evidence="1">
        <text>ATP + protein L-histidine = ADP + protein N-phospho-L-histidine.</text>
        <dbReference type="EC" id="2.7.13.3"/>
    </reaction>
</comment>
<dbReference type="PATRIC" id="fig|426355.14.peg.5900"/>
<proteinExistence type="predicted"/>
<dbReference type="InterPro" id="IPR035965">
    <property type="entry name" value="PAS-like_dom_sf"/>
</dbReference>
<dbReference type="Gene3D" id="3.30.565.10">
    <property type="entry name" value="Histidine kinase-like ATPase, C-terminal domain"/>
    <property type="match status" value="1"/>
</dbReference>
<dbReference type="KEGG" id="mrd:Mrad2831_5794"/>
<dbReference type="InterPro" id="IPR036890">
    <property type="entry name" value="HATPase_C_sf"/>
</dbReference>
<evidence type="ECO:0000256" key="4">
    <source>
        <dbReference type="ARBA" id="ARBA00022543"/>
    </source>
</evidence>
<dbReference type="NCBIfam" id="TIGR00229">
    <property type="entry name" value="sensory_box"/>
    <property type="match status" value="3"/>
</dbReference>
<protein>
    <recommendedName>
        <fullName evidence="3">Blue-light-activated histidine kinase</fullName>
        <ecNumber evidence="2">2.7.13.3</ecNumber>
    </recommendedName>
</protein>
<evidence type="ECO:0000256" key="2">
    <source>
        <dbReference type="ARBA" id="ARBA00012438"/>
    </source>
</evidence>
<accession>B1M8A8</accession>
<dbReference type="GeneID" id="6142440"/>
<name>B1M8A8_METRJ</name>
<dbReference type="Pfam" id="PF07536">
    <property type="entry name" value="HWE_HK"/>
    <property type="match status" value="1"/>
</dbReference>
<evidence type="ECO:0000256" key="11">
    <source>
        <dbReference type="ARBA" id="ARBA00022741"/>
    </source>
</evidence>
<keyword evidence="4" id="KW-0600">Photoreceptor protein</keyword>
<evidence type="ECO:0000256" key="8">
    <source>
        <dbReference type="ARBA" id="ARBA00022643"/>
    </source>
</evidence>
<evidence type="ECO:0000256" key="1">
    <source>
        <dbReference type="ARBA" id="ARBA00000085"/>
    </source>
</evidence>
<dbReference type="SMART" id="SM00086">
    <property type="entry name" value="PAC"/>
    <property type="match status" value="2"/>
</dbReference>
<keyword evidence="12 18" id="KW-0418">Kinase</keyword>
<keyword evidence="11" id="KW-0547">Nucleotide-binding</keyword>
<dbReference type="EMBL" id="CP001002">
    <property type="protein sequence ID" value="ACB27733.1"/>
    <property type="molecule type" value="Genomic_DNA"/>
</dbReference>
<reference evidence="18 19" key="1">
    <citation type="submission" date="2008-03" db="EMBL/GenBank/DDBJ databases">
        <title>Complete sequence of plasmid1 of Methylobacterium radiotolerans JCM 2831.</title>
        <authorList>
            <consortium name="US DOE Joint Genome Institute"/>
            <person name="Copeland A."/>
            <person name="Lucas S."/>
            <person name="Lapidus A."/>
            <person name="Glavina del Rio T."/>
            <person name="Dalin E."/>
            <person name="Tice H."/>
            <person name="Bruce D."/>
            <person name="Goodwin L."/>
            <person name="Pitluck S."/>
            <person name="Kiss H."/>
            <person name="Brettin T."/>
            <person name="Detter J.C."/>
            <person name="Han C."/>
            <person name="Kuske C.R."/>
            <person name="Schmutz J."/>
            <person name="Larimer F."/>
            <person name="Land M."/>
            <person name="Hauser L."/>
            <person name="Kyrpides N."/>
            <person name="Mikhailova N."/>
            <person name="Marx C.J."/>
            <person name="Richardson P."/>
        </authorList>
    </citation>
    <scope>NUCLEOTIDE SEQUENCE [LARGE SCALE GENOMIC DNA]</scope>
    <source>
        <strain evidence="19">ATCC 27329 / DSM 1819 / JCM 2831 / NBRC 15690 / NCIMB 10815 / 0-1</strain>
        <plasmid evidence="19">Plasmid pMRAD01</plasmid>
    </source>
</reference>
<keyword evidence="14" id="KW-0157">Chromophore</keyword>
<dbReference type="eggNOG" id="COG2202">
    <property type="taxonomic scope" value="Bacteria"/>
</dbReference>
<dbReference type="GO" id="GO:0004673">
    <property type="term" value="F:protein histidine kinase activity"/>
    <property type="evidence" value="ECO:0007669"/>
    <property type="project" value="UniProtKB-EC"/>
</dbReference>
<dbReference type="InterPro" id="IPR000014">
    <property type="entry name" value="PAS"/>
</dbReference>
<evidence type="ECO:0000256" key="5">
    <source>
        <dbReference type="ARBA" id="ARBA00022553"/>
    </source>
</evidence>
<keyword evidence="8" id="KW-0288">FMN</keyword>
<dbReference type="Pfam" id="PF13188">
    <property type="entry name" value="PAS_8"/>
    <property type="match status" value="1"/>
</dbReference>
<dbReference type="OrthoDB" id="341208at2"/>